<dbReference type="Gene3D" id="3.40.605.10">
    <property type="entry name" value="Aldehyde Dehydrogenase, Chain A, domain 1"/>
    <property type="match status" value="1"/>
</dbReference>
<dbReference type="EMBL" id="JBHUEM010000017">
    <property type="protein sequence ID" value="MFD1737169.1"/>
    <property type="molecule type" value="Genomic_DNA"/>
</dbReference>
<protein>
    <submittedName>
        <fullName evidence="3">Aldehyde dehydrogenase family protein</fullName>
    </submittedName>
</protein>
<keyword evidence="4" id="KW-1185">Reference proteome</keyword>
<dbReference type="Proteomes" id="UP001597214">
    <property type="component" value="Unassembled WGS sequence"/>
</dbReference>
<dbReference type="InterPro" id="IPR016161">
    <property type="entry name" value="Ald_DH/histidinol_DH"/>
</dbReference>
<feature type="domain" description="Aldehyde dehydrogenase" evidence="2">
    <location>
        <begin position="31"/>
        <end position="133"/>
    </location>
</feature>
<dbReference type="PANTHER" id="PTHR11699">
    <property type="entry name" value="ALDEHYDE DEHYDROGENASE-RELATED"/>
    <property type="match status" value="1"/>
</dbReference>
<evidence type="ECO:0000313" key="4">
    <source>
        <dbReference type="Proteomes" id="UP001597214"/>
    </source>
</evidence>
<dbReference type="RefSeq" id="WP_377928369.1">
    <property type="nucleotide sequence ID" value="NZ_JBHUEM010000017.1"/>
</dbReference>
<evidence type="ECO:0000259" key="2">
    <source>
        <dbReference type="Pfam" id="PF00171"/>
    </source>
</evidence>
<dbReference type="SUPFAM" id="SSF53720">
    <property type="entry name" value="ALDH-like"/>
    <property type="match status" value="1"/>
</dbReference>
<keyword evidence="1" id="KW-0560">Oxidoreductase</keyword>
<accession>A0ABW4LQW8</accession>
<evidence type="ECO:0000256" key="1">
    <source>
        <dbReference type="ARBA" id="ARBA00023002"/>
    </source>
</evidence>
<sequence>MTTVKEEKLEVLEMKRDRYELIINGERVGSSSGETFTTFNPATGEAIAEVAKASKEDTERAVQAARHAFDHGKWKLFPVNKRSRTLNTIASIMRARFNELVELEILDTGKSLAAAQGQVMQAIEDFEFYAGAIVG</sequence>
<dbReference type="InterPro" id="IPR016162">
    <property type="entry name" value="Ald_DH_N"/>
</dbReference>
<comment type="caution">
    <text evidence="3">The sequence shown here is derived from an EMBL/GenBank/DDBJ whole genome shotgun (WGS) entry which is preliminary data.</text>
</comment>
<proteinExistence type="predicted"/>
<organism evidence="3 4">
    <name type="scientific">Bacillus salitolerans</name>
    <dbReference type="NCBI Taxonomy" id="1437434"/>
    <lineage>
        <taxon>Bacteria</taxon>
        <taxon>Bacillati</taxon>
        <taxon>Bacillota</taxon>
        <taxon>Bacilli</taxon>
        <taxon>Bacillales</taxon>
        <taxon>Bacillaceae</taxon>
        <taxon>Bacillus</taxon>
    </lineage>
</organism>
<evidence type="ECO:0000313" key="3">
    <source>
        <dbReference type="EMBL" id="MFD1737169.1"/>
    </source>
</evidence>
<dbReference type="Pfam" id="PF00171">
    <property type="entry name" value="Aldedh"/>
    <property type="match status" value="1"/>
</dbReference>
<name>A0ABW4LQW8_9BACI</name>
<dbReference type="InterPro" id="IPR015590">
    <property type="entry name" value="Aldehyde_DH_dom"/>
</dbReference>
<feature type="non-terminal residue" evidence="3">
    <location>
        <position position="135"/>
    </location>
</feature>
<reference evidence="4" key="1">
    <citation type="journal article" date="2019" name="Int. J. Syst. Evol. Microbiol.">
        <title>The Global Catalogue of Microorganisms (GCM) 10K type strain sequencing project: providing services to taxonomists for standard genome sequencing and annotation.</title>
        <authorList>
            <consortium name="The Broad Institute Genomics Platform"/>
            <consortium name="The Broad Institute Genome Sequencing Center for Infectious Disease"/>
            <person name="Wu L."/>
            <person name="Ma J."/>
        </authorList>
    </citation>
    <scope>NUCLEOTIDE SEQUENCE [LARGE SCALE GENOMIC DNA]</scope>
    <source>
        <strain evidence="4">CCUG 49339</strain>
    </source>
</reference>
<gene>
    <name evidence="3" type="ORF">ACFSCX_11465</name>
</gene>